<dbReference type="Proteomes" id="UP001295684">
    <property type="component" value="Unassembled WGS sequence"/>
</dbReference>
<dbReference type="AlphaFoldDB" id="A0AAD1XFM0"/>
<feature type="region of interest" description="Disordered" evidence="1">
    <location>
        <begin position="370"/>
        <end position="389"/>
    </location>
</feature>
<evidence type="ECO:0000256" key="1">
    <source>
        <dbReference type="SAM" id="MobiDB-lite"/>
    </source>
</evidence>
<proteinExistence type="predicted"/>
<name>A0AAD1XFM0_EUPCR</name>
<sequence length="389" mass="45508">MDPEEAINIANDDNYDHPDNEIAYEEYPQIEENPKTPEKEVRIYQEHNDFIKEFSSQEIENTIEINNEINGDHSLESIQEDIAHNDTDSIQDEVIGYLQNLNEKSTFSKFEKTQKKIRDISSRFRGILNKNSAEKQPVALNSLYSAQKYTESVRKEQGSCYNKNIERIKNLRNSTKKKLTLCGSFSTYKNKISERKKTENSSFKKQMLIKQMNEAFKSTRKYSQSNYNPDFHRPCKPSLKEYCRPGINKDAFTSSKRSNSELQYSKIWKSHTQTNFGKFQNPCNIERRVETKPQRSNLLIKNRFSNYLSTKRAERFIQPSPITLSSIERRNTCEEVGKRLFTIEERADICCTPELKQLSTGYTKNPILAKGSEGRLKHKSPLQRNNNWF</sequence>
<organism evidence="2 3">
    <name type="scientific">Euplotes crassus</name>
    <dbReference type="NCBI Taxonomy" id="5936"/>
    <lineage>
        <taxon>Eukaryota</taxon>
        <taxon>Sar</taxon>
        <taxon>Alveolata</taxon>
        <taxon>Ciliophora</taxon>
        <taxon>Intramacronucleata</taxon>
        <taxon>Spirotrichea</taxon>
        <taxon>Hypotrichia</taxon>
        <taxon>Euplotida</taxon>
        <taxon>Euplotidae</taxon>
        <taxon>Moneuplotes</taxon>
    </lineage>
</organism>
<accession>A0AAD1XFM0</accession>
<gene>
    <name evidence="2" type="ORF">ECRASSUSDP1_LOCUS11705</name>
</gene>
<dbReference type="EMBL" id="CAMPGE010011568">
    <property type="protein sequence ID" value="CAI2370393.1"/>
    <property type="molecule type" value="Genomic_DNA"/>
</dbReference>
<evidence type="ECO:0000313" key="3">
    <source>
        <dbReference type="Proteomes" id="UP001295684"/>
    </source>
</evidence>
<protein>
    <submittedName>
        <fullName evidence="2">Uncharacterized protein</fullName>
    </submittedName>
</protein>
<evidence type="ECO:0000313" key="2">
    <source>
        <dbReference type="EMBL" id="CAI2370393.1"/>
    </source>
</evidence>
<comment type="caution">
    <text evidence="2">The sequence shown here is derived from an EMBL/GenBank/DDBJ whole genome shotgun (WGS) entry which is preliminary data.</text>
</comment>
<reference evidence="2" key="1">
    <citation type="submission" date="2023-07" db="EMBL/GenBank/DDBJ databases">
        <authorList>
            <consortium name="AG Swart"/>
            <person name="Singh M."/>
            <person name="Singh A."/>
            <person name="Seah K."/>
            <person name="Emmerich C."/>
        </authorList>
    </citation>
    <scope>NUCLEOTIDE SEQUENCE</scope>
    <source>
        <strain evidence="2">DP1</strain>
    </source>
</reference>
<keyword evidence="3" id="KW-1185">Reference proteome</keyword>